<protein>
    <submittedName>
        <fullName evidence="1">Uncharacterized protein</fullName>
    </submittedName>
</protein>
<organism evidence="1">
    <name type="scientific">Anguilla anguilla</name>
    <name type="common">European freshwater eel</name>
    <name type="synonym">Muraena anguilla</name>
    <dbReference type="NCBI Taxonomy" id="7936"/>
    <lineage>
        <taxon>Eukaryota</taxon>
        <taxon>Metazoa</taxon>
        <taxon>Chordata</taxon>
        <taxon>Craniata</taxon>
        <taxon>Vertebrata</taxon>
        <taxon>Euteleostomi</taxon>
        <taxon>Actinopterygii</taxon>
        <taxon>Neopterygii</taxon>
        <taxon>Teleostei</taxon>
        <taxon>Anguilliformes</taxon>
        <taxon>Anguillidae</taxon>
        <taxon>Anguilla</taxon>
    </lineage>
</organism>
<reference evidence="1" key="2">
    <citation type="journal article" date="2015" name="Fish Shellfish Immunol.">
        <title>Early steps in the European eel (Anguilla anguilla)-Vibrio vulnificus interaction in the gills: Role of the RtxA13 toxin.</title>
        <authorList>
            <person name="Callol A."/>
            <person name="Pajuelo D."/>
            <person name="Ebbesson L."/>
            <person name="Teles M."/>
            <person name="MacKenzie S."/>
            <person name="Amaro C."/>
        </authorList>
    </citation>
    <scope>NUCLEOTIDE SEQUENCE</scope>
</reference>
<sequence length="34" mass="3927">MLMSQSLLLEGRFRSTIRNETKRFQNVAEKTAAV</sequence>
<accession>A0A0E9TSI1</accession>
<dbReference type="EMBL" id="GBXM01052165">
    <property type="protein sequence ID" value="JAH56412.1"/>
    <property type="molecule type" value="Transcribed_RNA"/>
</dbReference>
<dbReference type="AlphaFoldDB" id="A0A0E9TSI1"/>
<evidence type="ECO:0000313" key="1">
    <source>
        <dbReference type="EMBL" id="JAH56412.1"/>
    </source>
</evidence>
<reference evidence="1" key="1">
    <citation type="submission" date="2014-11" db="EMBL/GenBank/DDBJ databases">
        <authorList>
            <person name="Amaro Gonzalez C."/>
        </authorList>
    </citation>
    <scope>NUCLEOTIDE SEQUENCE</scope>
</reference>
<proteinExistence type="predicted"/>
<name>A0A0E9TSI1_ANGAN</name>